<dbReference type="Pfam" id="PF07686">
    <property type="entry name" value="V-set"/>
    <property type="match status" value="1"/>
</dbReference>
<organism evidence="8 9">
    <name type="scientific">Oryzias melastigma</name>
    <name type="common">Marine medaka</name>
    <dbReference type="NCBI Taxonomy" id="30732"/>
    <lineage>
        <taxon>Eukaryota</taxon>
        <taxon>Metazoa</taxon>
        <taxon>Chordata</taxon>
        <taxon>Craniata</taxon>
        <taxon>Vertebrata</taxon>
        <taxon>Euteleostomi</taxon>
        <taxon>Actinopterygii</taxon>
        <taxon>Neopterygii</taxon>
        <taxon>Teleostei</taxon>
        <taxon>Neoteleostei</taxon>
        <taxon>Acanthomorphata</taxon>
        <taxon>Ovalentaria</taxon>
        <taxon>Atherinomorphae</taxon>
        <taxon>Beloniformes</taxon>
        <taxon>Adrianichthyidae</taxon>
        <taxon>Oryziinae</taxon>
        <taxon>Oryzias</taxon>
    </lineage>
</organism>
<evidence type="ECO:0000256" key="4">
    <source>
        <dbReference type="ARBA" id="ARBA00023136"/>
    </source>
</evidence>
<dbReference type="InterPro" id="IPR013783">
    <property type="entry name" value="Ig-like_fold"/>
</dbReference>
<dbReference type="STRING" id="30732.ENSOMEP00000014356"/>
<dbReference type="Ensembl" id="ENSOMET00000033520.1">
    <property type="protein sequence ID" value="ENSOMEP00000014356.1"/>
    <property type="gene ID" value="ENSOMEG00000015847.1"/>
</dbReference>
<reference evidence="8" key="2">
    <citation type="submission" date="2025-09" db="UniProtKB">
        <authorList>
            <consortium name="Ensembl"/>
        </authorList>
    </citation>
    <scope>IDENTIFICATION</scope>
</reference>
<evidence type="ECO:0000256" key="6">
    <source>
        <dbReference type="ARBA" id="ARBA00023180"/>
    </source>
</evidence>
<dbReference type="GeneTree" id="ENSGT01030000234778"/>
<dbReference type="SUPFAM" id="SSF48726">
    <property type="entry name" value="Immunoglobulin"/>
    <property type="match status" value="1"/>
</dbReference>
<dbReference type="PANTHER" id="PTHR23277">
    <property type="entry name" value="NECTIN-RELATED"/>
    <property type="match status" value="1"/>
</dbReference>
<dbReference type="GO" id="GO:0005912">
    <property type="term" value="C:adherens junction"/>
    <property type="evidence" value="ECO:0007669"/>
    <property type="project" value="TreeGrafter"/>
</dbReference>
<proteinExistence type="predicted"/>
<dbReference type="GO" id="GO:0016020">
    <property type="term" value="C:membrane"/>
    <property type="evidence" value="ECO:0007669"/>
    <property type="project" value="UniProtKB-SubCell"/>
</dbReference>
<dbReference type="PANTHER" id="PTHR23277:SF108">
    <property type="entry name" value="FASCICLIN-3"/>
    <property type="match status" value="1"/>
</dbReference>
<evidence type="ECO:0000256" key="1">
    <source>
        <dbReference type="ARBA" id="ARBA00004370"/>
    </source>
</evidence>
<accession>A0A3B3C8V1</accession>
<feature type="domain" description="Immunoglobulin V-set" evidence="7">
    <location>
        <begin position="16"/>
        <end position="98"/>
    </location>
</feature>
<dbReference type="InterPro" id="IPR051427">
    <property type="entry name" value="Nectin/Nectin-like"/>
</dbReference>
<keyword evidence="5" id="KW-1015">Disulfide bond</keyword>
<evidence type="ECO:0000256" key="2">
    <source>
        <dbReference type="ARBA" id="ARBA00022729"/>
    </source>
</evidence>
<dbReference type="InterPro" id="IPR036179">
    <property type="entry name" value="Ig-like_dom_sf"/>
</dbReference>
<dbReference type="OMA" id="GRKSILW"/>
<evidence type="ECO:0000256" key="5">
    <source>
        <dbReference type="ARBA" id="ARBA00023157"/>
    </source>
</evidence>
<dbReference type="GO" id="GO:0007156">
    <property type="term" value="P:homophilic cell adhesion via plasma membrane adhesion molecules"/>
    <property type="evidence" value="ECO:0007669"/>
    <property type="project" value="TreeGrafter"/>
</dbReference>
<protein>
    <recommendedName>
        <fullName evidence="7">Immunoglobulin V-set domain-containing protein</fullName>
    </recommendedName>
</protein>
<dbReference type="AlphaFoldDB" id="A0A3B3C8V1"/>
<evidence type="ECO:0000256" key="3">
    <source>
        <dbReference type="ARBA" id="ARBA00022737"/>
    </source>
</evidence>
<evidence type="ECO:0000313" key="9">
    <source>
        <dbReference type="Proteomes" id="UP000261560"/>
    </source>
</evidence>
<reference evidence="8" key="1">
    <citation type="submission" date="2025-08" db="UniProtKB">
        <authorList>
            <consortium name="Ensembl"/>
        </authorList>
    </citation>
    <scope>IDENTIFICATION</scope>
</reference>
<dbReference type="Proteomes" id="UP000261560">
    <property type="component" value="Unplaced"/>
</dbReference>
<sequence length="129" mass="14464">IMKPFFWMQKLEAFSQVTGYIGHNVTLPCSFNKGTQYSNITQSWWEFLSPDGSKTLIMVSSKQHGKSIHESLLKGRVDMEDQSLIIKNVELSDAGSYIYTFFIHPSIHPSSCPLPPFRGRGGAGAYPGY</sequence>
<name>A0A3B3C8V1_ORYME</name>
<comment type="subcellular location">
    <subcellularLocation>
        <location evidence="1">Membrane</location>
    </subcellularLocation>
</comment>
<evidence type="ECO:0000313" key="8">
    <source>
        <dbReference type="Ensembl" id="ENSOMEP00000014356.1"/>
    </source>
</evidence>
<keyword evidence="4" id="KW-0472">Membrane</keyword>
<keyword evidence="9" id="KW-1185">Reference proteome</keyword>
<evidence type="ECO:0000259" key="7">
    <source>
        <dbReference type="Pfam" id="PF07686"/>
    </source>
</evidence>
<keyword evidence="2" id="KW-0732">Signal</keyword>
<dbReference type="InterPro" id="IPR013106">
    <property type="entry name" value="Ig_V-set"/>
</dbReference>
<keyword evidence="6" id="KW-0325">Glycoprotein</keyword>
<keyword evidence="3" id="KW-0677">Repeat</keyword>
<dbReference type="Gene3D" id="2.60.40.10">
    <property type="entry name" value="Immunoglobulins"/>
    <property type="match status" value="1"/>
</dbReference>
<dbReference type="PaxDb" id="30732-ENSOMEP00000014356"/>
<dbReference type="GO" id="GO:0007157">
    <property type="term" value="P:heterophilic cell-cell adhesion via plasma membrane cell adhesion molecules"/>
    <property type="evidence" value="ECO:0007669"/>
    <property type="project" value="TreeGrafter"/>
</dbReference>